<evidence type="ECO:0000313" key="2">
    <source>
        <dbReference type="Proteomes" id="UP000663992"/>
    </source>
</evidence>
<accession>A0ABS3D3X9</accession>
<dbReference type="EMBL" id="JAFKCS010000628">
    <property type="protein sequence ID" value="MBN7823345.1"/>
    <property type="molecule type" value="Genomic_DNA"/>
</dbReference>
<name>A0ABS3D3X9_9ALTE</name>
<protein>
    <submittedName>
        <fullName evidence="1">Uncharacterized protein</fullName>
    </submittedName>
</protein>
<reference evidence="1 2" key="1">
    <citation type="submission" date="2021-03" db="EMBL/GenBank/DDBJ databases">
        <title>novel species isolated from a fishpond in China.</title>
        <authorList>
            <person name="Lu H."/>
            <person name="Cai Z."/>
        </authorList>
    </citation>
    <scope>NUCLEOTIDE SEQUENCE [LARGE SCALE GENOMIC DNA]</scope>
    <source>
        <strain evidence="1 2">Y57</strain>
    </source>
</reference>
<comment type="caution">
    <text evidence="1">The sequence shown here is derived from an EMBL/GenBank/DDBJ whole genome shotgun (WGS) entry which is preliminary data.</text>
</comment>
<proteinExistence type="predicted"/>
<gene>
    <name evidence="1" type="ORF">J0A65_25995</name>
</gene>
<organism evidence="1 2">
    <name type="scientific">Bowmanella yangjiangensis</name>
    <dbReference type="NCBI Taxonomy" id="2811230"/>
    <lineage>
        <taxon>Bacteria</taxon>
        <taxon>Pseudomonadati</taxon>
        <taxon>Pseudomonadota</taxon>
        <taxon>Gammaproteobacteria</taxon>
        <taxon>Alteromonadales</taxon>
        <taxon>Alteromonadaceae</taxon>
        <taxon>Bowmanella</taxon>
    </lineage>
</organism>
<evidence type="ECO:0000313" key="1">
    <source>
        <dbReference type="EMBL" id="MBN7823345.1"/>
    </source>
</evidence>
<dbReference type="RefSeq" id="WP_206597083.1">
    <property type="nucleotide sequence ID" value="NZ_JAFKCS010000628.1"/>
</dbReference>
<sequence length="67" mass="7372">MHCLGCASVMRFRSSIPGVAREAGWPGSGGVSGRFSFFGSACEKNTTYQAFQAGWRFASNARFRLRF</sequence>
<feature type="non-terminal residue" evidence="1">
    <location>
        <position position="67"/>
    </location>
</feature>
<keyword evidence="2" id="KW-1185">Reference proteome</keyword>
<dbReference type="Proteomes" id="UP000663992">
    <property type="component" value="Unassembled WGS sequence"/>
</dbReference>